<comment type="similarity">
    <text evidence="2">Belongs to the urea transporter family.</text>
</comment>
<dbReference type="InterPro" id="IPR004937">
    <property type="entry name" value="Urea_transporter"/>
</dbReference>
<gene>
    <name evidence="8" type="ORF">DP116_01865</name>
</gene>
<keyword evidence="4 7" id="KW-0812">Transmembrane</keyword>
<keyword evidence="3" id="KW-1003">Cell membrane</keyword>
<keyword evidence="6 7" id="KW-0472">Membrane</keyword>
<reference evidence="8 9" key="1">
    <citation type="submission" date="2018-06" db="EMBL/GenBank/DDBJ databases">
        <title>Comparative genomics of Brasilonema spp. strains.</title>
        <authorList>
            <person name="Alvarenga D.O."/>
            <person name="Fiore M.F."/>
            <person name="Varani A.M."/>
        </authorList>
    </citation>
    <scope>NUCLEOTIDE SEQUENCE [LARGE SCALE GENOMIC DNA]</scope>
    <source>
        <strain evidence="8 9">SPC951</strain>
    </source>
</reference>
<dbReference type="PANTHER" id="PTHR10464">
    <property type="entry name" value="UREA TRANSPORTER"/>
    <property type="match status" value="1"/>
</dbReference>
<evidence type="ECO:0000256" key="7">
    <source>
        <dbReference type="SAM" id="Phobius"/>
    </source>
</evidence>
<comment type="subcellular location">
    <subcellularLocation>
        <location evidence="1">Cell membrane</location>
        <topology evidence="1">Multi-pass membrane protein</topology>
    </subcellularLocation>
</comment>
<evidence type="ECO:0000256" key="2">
    <source>
        <dbReference type="ARBA" id="ARBA00005914"/>
    </source>
</evidence>
<feature type="transmembrane region" description="Helical" evidence="7">
    <location>
        <begin position="40"/>
        <end position="67"/>
    </location>
</feature>
<feature type="transmembrane region" description="Helical" evidence="7">
    <location>
        <begin position="281"/>
        <end position="304"/>
    </location>
</feature>
<feature type="transmembrane region" description="Helical" evidence="7">
    <location>
        <begin position="257"/>
        <end position="274"/>
    </location>
</feature>
<feature type="transmembrane region" description="Helical" evidence="7">
    <location>
        <begin position="73"/>
        <end position="91"/>
    </location>
</feature>
<feature type="transmembrane region" description="Helical" evidence="7">
    <location>
        <begin position="228"/>
        <end position="251"/>
    </location>
</feature>
<dbReference type="RefSeq" id="WP_339381554.1">
    <property type="nucleotide sequence ID" value="NZ_CAWPJE010000271.1"/>
</dbReference>
<evidence type="ECO:0000313" key="8">
    <source>
        <dbReference type="EMBL" id="NMG18260.1"/>
    </source>
</evidence>
<evidence type="ECO:0000256" key="3">
    <source>
        <dbReference type="ARBA" id="ARBA00022475"/>
    </source>
</evidence>
<evidence type="ECO:0008006" key="10">
    <source>
        <dbReference type="Google" id="ProtNLM"/>
    </source>
</evidence>
<dbReference type="PANTHER" id="PTHR10464:SF4">
    <property type="entry name" value="UREA TRANSPORTER"/>
    <property type="match status" value="1"/>
</dbReference>
<dbReference type="InterPro" id="IPR029020">
    <property type="entry name" value="Ammonium/urea_transptr"/>
</dbReference>
<evidence type="ECO:0000256" key="1">
    <source>
        <dbReference type="ARBA" id="ARBA00004651"/>
    </source>
</evidence>
<feature type="transmembrane region" description="Helical" evidence="7">
    <location>
        <begin position="310"/>
        <end position="332"/>
    </location>
</feature>
<evidence type="ECO:0000256" key="6">
    <source>
        <dbReference type="ARBA" id="ARBA00023136"/>
    </source>
</evidence>
<keyword evidence="5 7" id="KW-1133">Transmembrane helix</keyword>
<evidence type="ECO:0000256" key="4">
    <source>
        <dbReference type="ARBA" id="ARBA00022692"/>
    </source>
</evidence>
<feature type="transmembrane region" description="Helical" evidence="7">
    <location>
        <begin position="103"/>
        <end position="119"/>
    </location>
</feature>
<evidence type="ECO:0000256" key="5">
    <source>
        <dbReference type="ARBA" id="ARBA00022989"/>
    </source>
</evidence>
<protein>
    <recommendedName>
        <fullName evidence="10">Urea transporter</fullName>
    </recommendedName>
</protein>
<dbReference type="EMBL" id="QMEB01000007">
    <property type="protein sequence ID" value="NMG18260.1"/>
    <property type="molecule type" value="Genomic_DNA"/>
</dbReference>
<dbReference type="Proteomes" id="UP000718564">
    <property type="component" value="Unassembled WGS sequence"/>
</dbReference>
<evidence type="ECO:0000313" key="9">
    <source>
        <dbReference type="Proteomes" id="UP000718564"/>
    </source>
</evidence>
<dbReference type="Gene3D" id="1.10.3430.10">
    <property type="entry name" value="Ammonium transporter AmtB like domains"/>
    <property type="match status" value="1"/>
</dbReference>
<feature type="transmembrane region" description="Helical" evidence="7">
    <location>
        <begin position="196"/>
        <end position="221"/>
    </location>
</feature>
<comment type="caution">
    <text evidence="8">The sequence shown here is derived from an EMBL/GenBank/DDBJ whole genome shotgun (WGS) entry which is preliminary data.</text>
</comment>
<feature type="transmembrane region" description="Helical" evidence="7">
    <location>
        <begin position="125"/>
        <end position="142"/>
    </location>
</feature>
<name>A0ABX1P3P0_9CYAN</name>
<sequence>MWNVLYQSALGRLKLTTLNNQKQTTQGWTTMQWLRTLRHLVRAVCAATAEILFLRGVGVGALLLSAMLLQPSVMVMGLVGVLAAVAFARVTQVDVMYLERGPLLFNPLLAGLSVGYLFQPSVASLFLAATAGILAFVLTWTLSHVLYTFFLLPVLSLPFVVVSWSVHLAAFRFAGLQHAVVPAYAYSIGLPVPLEGFLRTLGLIFFLPNVWVGMVVALLLLLNSRIQFLLAVFSYAFGSFIQGILTGTFAYVYYDPAALNFILVALALGGYYLLPSPQSYMLAALGVALAALLGQAVSVFWAAVALPVHALPYNLVTLLLLYLLGLVGHQLLARYPQSSPEKTLDYELTARRRFQGSSGRLLALPFGR</sequence>
<dbReference type="Pfam" id="PF03253">
    <property type="entry name" value="UT"/>
    <property type="match status" value="1"/>
</dbReference>
<feature type="transmembrane region" description="Helical" evidence="7">
    <location>
        <begin position="149"/>
        <end position="176"/>
    </location>
</feature>
<proteinExistence type="inferred from homology"/>
<organism evidence="8 9">
    <name type="scientific">Brasilonema bromeliae SPC951</name>
    <dbReference type="NCBI Taxonomy" id="385972"/>
    <lineage>
        <taxon>Bacteria</taxon>
        <taxon>Bacillati</taxon>
        <taxon>Cyanobacteriota</taxon>
        <taxon>Cyanophyceae</taxon>
        <taxon>Nostocales</taxon>
        <taxon>Scytonemataceae</taxon>
        <taxon>Brasilonema</taxon>
        <taxon>Bromeliae group (in: Brasilonema)</taxon>
    </lineage>
</organism>
<keyword evidence="9" id="KW-1185">Reference proteome</keyword>
<accession>A0ABX1P3P0</accession>